<dbReference type="InterPro" id="IPR050211">
    <property type="entry name" value="FOX_domain-containing"/>
</dbReference>
<protein>
    <recommendedName>
        <fullName evidence="4">Fork-head domain-containing protein</fullName>
    </recommendedName>
</protein>
<dbReference type="InterPro" id="IPR036388">
    <property type="entry name" value="WH-like_DNA-bd_sf"/>
</dbReference>
<dbReference type="FunFam" id="1.10.10.10:FF:001386">
    <property type="entry name" value="Forkhead transcription factor required for pathogenic development"/>
    <property type="match status" value="1"/>
</dbReference>
<evidence type="ECO:0000313" key="5">
    <source>
        <dbReference type="EMBL" id="ESN98743.1"/>
    </source>
</evidence>
<dbReference type="KEGG" id="hro:HELRODRAFT_162194"/>
<evidence type="ECO:0000259" key="4">
    <source>
        <dbReference type="PROSITE" id="PS50039"/>
    </source>
</evidence>
<accession>T1ESC3</accession>
<dbReference type="SUPFAM" id="SSF46785">
    <property type="entry name" value="Winged helix' DNA-binding domain"/>
    <property type="match status" value="1"/>
</dbReference>
<dbReference type="Proteomes" id="UP000015101">
    <property type="component" value="Unassembled WGS sequence"/>
</dbReference>
<reference evidence="7" key="1">
    <citation type="submission" date="2012-12" db="EMBL/GenBank/DDBJ databases">
        <authorList>
            <person name="Hellsten U."/>
            <person name="Grimwood J."/>
            <person name="Chapman J.A."/>
            <person name="Shapiro H."/>
            <person name="Aerts A."/>
            <person name="Otillar R.P."/>
            <person name="Terry A.Y."/>
            <person name="Boore J.L."/>
            <person name="Simakov O."/>
            <person name="Marletaz F."/>
            <person name="Cho S.-J."/>
            <person name="Edsinger-Gonzales E."/>
            <person name="Havlak P."/>
            <person name="Kuo D.-H."/>
            <person name="Larsson T."/>
            <person name="Lv J."/>
            <person name="Arendt D."/>
            <person name="Savage R."/>
            <person name="Osoegawa K."/>
            <person name="de Jong P."/>
            <person name="Lindberg D.R."/>
            <person name="Seaver E.C."/>
            <person name="Weisblat D.A."/>
            <person name="Putnam N.H."/>
            <person name="Grigoriev I.V."/>
            <person name="Rokhsar D.S."/>
        </authorList>
    </citation>
    <scope>NUCLEOTIDE SEQUENCE</scope>
</reference>
<feature type="region of interest" description="Disordered" evidence="3">
    <location>
        <begin position="286"/>
        <end position="307"/>
    </location>
</feature>
<dbReference type="EnsemblMetazoa" id="HelroT162194">
    <property type="protein sequence ID" value="HelroP162194"/>
    <property type="gene ID" value="HelroG162194"/>
</dbReference>
<dbReference type="HOGENOM" id="CLU_673157_0_0_1"/>
<feature type="compositionally biased region" description="Low complexity" evidence="3">
    <location>
        <begin position="286"/>
        <end position="300"/>
    </location>
</feature>
<dbReference type="GO" id="GO:0009653">
    <property type="term" value="P:anatomical structure morphogenesis"/>
    <property type="evidence" value="ECO:0000318"/>
    <property type="project" value="GO_Central"/>
</dbReference>
<evidence type="ECO:0000313" key="6">
    <source>
        <dbReference type="EnsemblMetazoa" id="HelroP162194"/>
    </source>
</evidence>
<dbReference type="STRING" id="6412.T1ESC3"/>
<evidence type="ECO:0000256" key="2">
    <source>
        <dbReference type="PROSITE-ProRule" id="PRU00089"/>
    </source>
</evidence>
<sequence length="409" mass="47660">MNNDNSCHKFNNNHVTTNQSQSNCNWKSNSNYDNGIFSTNLITNYWDNRNHPIDPIMNNWDNGKFPSNPEMNNWNNRNVPFNPDMNNWNNNGKAATNPVMNNWDNGNVHLNQEMNGWDKGNFPVNSAMNNCVGKNFPSNPNCVNNNWNDGNFDTVGYNYSSSFNNQNQTRNANFMQRCNPYKNLYCDYSEDDYKNIQHLRRFYEPNQTPNFDDVVLAKNQQKVWCPQYCMGQNCEMTANRPISCSNTSFEGSGMQMYSGNAYQSGYFNDNNLYPNDSNFFNDVYDSSNSSSLQQHSQPSQKAEKKPREALVPLIASAILSSSDNKMNLANICRYIKENSNIYGQMTDEKWKNNVRHTLSHYEFFVKSRRIKGGRGFYWAVHEACLNSFREKDFRIKRARRQVEKYLFSK</sequence>
<reference evidence="6" key="3">
    <citation type="submission" date="2015-06" db="UniProtKB">
        <authorList>
            <consortium name="EnsemblMetazoa"/>
        </authorList>
    </citation>
    <scope>IDENTIFICATION</scope>
</reference>
<dbReference type="PANTHER" id="PTHR11829:SF142">
    <property type="entry name" value="FORK-HEAD DOMAIN-CONTAINING PROTEIN"/>
    <property type="match status" value="1"/>
</dbReference>
<dbReference type="InParanoid" id="T1ESC3"/>
<reference evidence="5 7" key="2">
    <citation type="journal article" date="2013" name="Nature">
        <title>Insights into bilaterian evolution from three spiralian genomes.</title>
        <authorList>
            <person name="Simakov O."/>
            <person name="Marletaz F."/>
            <person name="Cho S.J."/>
            <person name="Edsinger-Gonzales E."/>
            <person name="Havlak P."/>
            <person name="Hellsten U."/>
            <person name="Kuo D.H."/>
            <person name="Larsson T."/>
            <person name="Lv J."/>
            <person name="Arendt D."/>
            <person name="Savage R."/>
            <person name="Osoegawa K."/>
            <person name="de Jong P."/>
            <person name="Grimwood J."/>
            <person name="Chapman J.A."/>
            <person name="Shapiro H."/>
            <person name="Aerts A."/>
            <person name="Otillar R.P."/>
            <person name="Terry A.Y."/>
            <person name="Boore J.L."/>
            <person name="Grigoriev I.V."/>
            <person name="Lindberg D.R."/>
            <person name="Seaver E.C."/>
            <person name="Weisblat D.A."/>
            <person name="Putnam N.H."/>
            <person name="Rokhsar D.S."/>
        </authorList>
    </citation>
    <scope>NUCLEOTIDE SEQUENCE</scope>
</reference>
<dbReference type="GO" id="GO:0000978">
    <property type="term" value="F:RNA polymerase II cis-regulatory region sequence-specific DNA binding"/>
    <property type="evidence" value="ECO:0000318"/>
    <property type="project" value="GO_Central"/>
</dbReference>
<dbReference type="InterPro" id="IPR001766">
    <property type="entry name" value="Fork_head_dom"/>
</dbReference>
<dbReference type="Gene3D" id="1.10.10.10">
    <property type="entry name" value="Winged helix-like DNA-binding domain superfamily/Winged helix DNA-binding domain"/>
    <property type="match status" value="1"/>
</dbReference>
<dbReference type="CDD" id="cd20035">
    <property type="entry name" value="FH_FOXQ2-like"/>
    <property type="match status" value="1"/>
</dbReference>
<dbReference type="RefSeq" id="XP_009022719.1">
    <property type="nucleotide sequence ID" value="XM_009024471.1"/>
</dbReference>
<dbReference type="PANTHER" id="PTHR11829">
    <property type="entry name" value="FORKHEAD BOX PROTEIN"/>
    <property type="match status" value="1"/>
</dbReference>
<dbReference type="GO" id="GO:0000981">
    <property type="term" value="F:DNA-binding transcription factor activity, RNA polymerase II-specific"/>
    <property type="evidence" value="ECO:0000318"/>
    <property type="project" value="GO_Central"/>
</dbReference>
<dbReference type="EMBL" id="AMQM01001049">
    <property type="status" value="NOT_ANNOTATED_CDS"/>
    <property type="molecule type" value="Genomic_DNA"/>
</dbReference>
<feature type="region of interest" description="Disordered" evidence="3">
    <location>
        <begin position="1"/>
        <end position="22"/>
    </location>
</feature>
<evidence type="ECO:0000256" key="1">
    <source>
        <dbReference type="ARBA" id="ARBA00023125"/>
    </source>
</evidence>
<dbReference type="EMBL" id="KB097143">
    <property type="protein sequence ID" value="ESN98743.1"/>
    <property type="molecule type" value="Genomic_DNA"/>
</dbReference>
<keyword evidence="7" id="KW-1185">Reference proteome</keyword>
<evidence type="ECO:0000313" key="7">
    <source>
        <dbReference type="Proteomes" id="UP000015101"/>
    </source>
</evidence>
<comment type="subcellular location">
    <subcellularLocation>
        <location evidence="2">Nucleus</location>
    </subcellularLocation>
</comment>
<dbReference type="GO" id="GO:0030154">
    <property type="term" value="P:cell differentiation"/>
    <property type="evidence" value="ECO:0000318"/>
    <property type="project" value="GO_Central"/>
</dbReference>
<dbReference type="Pfam" id="PF00250">
    <property type="entry name" value="Forkhead"/>
    <property type="match status" value="1"/>
</dbReference>
<dbReference type="GO" id="GO:0006357">
    <property type="term" value="P:regulation of transcription by RNA polymerase II"/>
    <property type="evidence" value="ECO:0000318"/>
    <property type="project" value="GO_Central"/>
</dbReference>
<dbReference type="InterPro" id="IPR036390">
    <property type="entry name" value="WH_DNA-bd_sf"/>
</dbReference>
<keyword evidence="1 2" id="KW-0238">DNA-binding</keyword>
<dbReference type="GeneID" id="20199473"/>
<dbReference type="eggNOG" id="KOG2294">
    <property type="taxonomic scope" value="Eukaryota"/>
</dbReference>
<dbReference type="SMART" id="SM00339">
    <property type="entry name" value="FH"/>
    <property type="match status" value="1"/>
</dbReference>
<proteinExistence type="predicted"/>
<gene>
    <name evidence="6" type="primary">20199473</name>
    <name evidence="5" type="ORF">HELRODRAFT_162194</name>
</gene>
<name>T1ESC3_HELRO</name>
<feature type="DNA-binding region" description="Fork-head" evidence="2">
    <location>
        <begin position="305"/>
        <end position="399"/>
    </location>
</feature>
<keyword evidence="2" id="KW-0539">Nucleus</keyword>
<feature type="domain" description="Fork-head" evidence="4">
    <location>
        <begin position="305"/>
        <end position="399"/>
    </location>
</feature>
<dbReference type="AlphaFoldDB" id="T1ESC3"/>
<dbReference type="InterPro" id="IPR047519">
    <property type="entry name" value="FH_FOXQ2-like"/>
</dbReference>
<dbReference type="CTD" id="20199473"/>
<dbReference type="GO" id="GO:0005634">
    <property type="term" value="C:nucleus"/>
    <property type="evidence" value="ECO:0007669"/>
    <property type="project" value="UniProtKB-SubCell"/>
</dbReference>
<dbReference type="PROSITE" id="PS50039">
    <property type="entry name" value="FORK_HEAD_3"/>
    <property type="match status" value="1"/>
</dbReference>
<evidence type="ECO:0000256" key="3">
    <source>
        <dbReference type="SAM" id="MobiDB-lite"/>
    </source>
</evidence>
<organism evidence="6 7">
    <name type="scientific">Helobdella robusta</name>
    <name type="common">Californian leech</name>
    <dbReference type="NCBI Taxonomy" id="6412"/>
    <lineage>
        <taxon>Eukaryota</taxon>
        <taxon>Metazoa</taxon>
        <taxon>Spiralia</taxon>
        <taxon>Lophotrochozoa</taxon>
        <taxon>Annelida</taxon>
        <taxon>Clitellata</taxon>
        <taxon>Hirudinea</taxon>
        <taxon>Rhynchobdellida</taxon>
        <taxon>Glossiphoniidae</taxon>
        <taxon>Helobdella</taxon>
    </lineage>
</organism>